<dbReference type="AlphaFoldDB" id="A0A2M4DPT1"/>
<accession>A0A2M4DPT1</accession>
<name>A0A2M4DPT1_ANODA</name>
<dbReference type="EMBL" id="GGFL01015389">
    <property type="protein sequence ID" value="MBW79567.1"/>
    <property type="molecule type" value="Transcribed_RNA"/>
</dbReference>
<protein>
    <submittedName>
        <fullName evidence="1">Putative secreted protein</fullName>
    </submittedName>
</protein>
<reference evidence="1" key="1">
    <citation type="submission" date="2018-01" db="EMBL/GenBank/DDBJ databases">
        <title>An insight into the sialome of Amazonian anophelines.</title>
        <authorList>
            <person name="Ribeiro J.M."/>
            <person name="Scarpassa V."/>
            <person name="Calvo E."/>
        </authorList>
    </citation>
    <scope>NUCLEOTIDE SEQUENCE</scope>
</reference>
<evidence type="ECO:0000313" key="1">
    <source>
        <dbReference type="EMBL" id="MBW79567.1"/>
    </source>
</evidence>
<proteinExistence type="predicted"/>
<sequence length="86" mass="9394">MRTNAVRSPARFSSPNTFAFVWFEILALPSSSCARTPLCAVMRSLLSRIEWPGWLGTSYTCLVLPSISSLPTLMPPTSVIAFAAML</sequence>
<organism evidence="1">
    <name type="scientific">Anopheles darlingi</name>
    <name type="common">Mosquito</name>
    <dbReference type="NCBI Taxonomy" id="43151"/>
    <lineage>
        <taxon>Eukaryota</taxon>
        <taxon>Metazoa</taxon>
        <taxon>Ecdysozoa</taxon>
        <taxon>Arthropoda</taxon>
        <taxon>Hexapoda</taxon>
        <taxon>Insecta</taxon>
        <taxon>Pterygota</taxon>
        <taxon>Neoptera</taxon>
        <taxon>Endopterygota</taxon>
        <taxon>Diptera</taxon>
        <taxon>Nematocera</taxon>
        <taxon>Culicoidea</taxon>
        <taxon>Culicidae</taxon>
        <taxon>Anophelinae</taxon>
        <taxon>Anopheles</taxon>
    </lineage>
</organism>